<comment type="catalytic activity">
    <reaction evidence="6">
        <text>a sn-glycero-3-phosphodiester + H2O = an alcohol + sn-glycerol 3-phosphate + H(+)</text>
        <dbReference type="Rhea" id="RHEA:12969"/>
        <dbReference type="ChEBI" id="CHEBI:15377"/>
        <dbReference type="ChEBI" id="CHEBI:15378"/>
        <dbReference type="ChEBI" id="CHEBI:30879"/>
        <dbReference type="ChEBI" id="CHEBI:57597"/>
        <dbReference type="ChEBI" id="CHEBI:83408"/>
        <dbReference type="EC" id="3.1.4.46"/>
    </reaction>
</comment>
<dbReference type="Gene3D" id="3.20.20.190">
    <property type="entry name" value="Phosphatidylinositol (PI) phosphodiesterase"/>
    <property type="match status" value="1"/>
</dbReference>
<evidence type="ECO:0000256" key="2">
    <source>
        <dbReference type="ARBA" id="ARBA00012247"/>
    </source>
</evidence>
<evidence type="ECO:0000256" key="6">
    <source>
        <dbReference type="ARBA" id="ARBA00047512"/>
    </source>
</evidence>
<dbReference type="InterPro" id="IPR017946">
    <property type="entry name" value="PLC-like_Pdiesterase_TIM-brl"/>
</dbReference>
<dbReference type="Proteomes" id="UP000034841">
    <property type="component" value="Unassembled WGS sequence"/>
</dbReference>
<dbReference type="Pfam" id="PF03009">
    <property type="entry name" value="GDPD"/>
    <property type="match status" value="1"/>
</dbReference>
<dbReference type="GO" id="GO:0006629">
    <property type="term" value="P:lipid metabolic process"/>
    <property type="evidence" value="ECO:0007669"/>
    <property type="project" value="InterPro"/>
</dbReference>
<dbReference type="GO" id="GO:0008889">
    <property type="term" value="F:glycerophosphodiester phosphodiesterase activity"/>
    <property type="evidence" value="ECO:0007669"/>
    <property type="project" value="UniProtKB-EC"/>
</dbReference>
<feature type="chain" id="PRO_5002528175" description="glycerophosphodiester phosphodiesterase" evidence="7">
    <location>
        <begin position="21"/>
        <end position="413"/>
    </location>
</feature>
<evidence type="ECO:0000313" key="10">
    <source>
        <dbReference type="Proteomes" id="UP000034841"/>
    </source>
</evidence>
<comment type="similarity">
    <text evidence="1">Belongs to the glycerophosphoryl diester phosphodiesterase family.</text>
</comment>
<dbReference type="AlphaFoldDB" id="A0A0F8CV83"/>
<feature type="signal peptide" evidence="7">
    <location>
        <begin position="1"/>
        <end position="20"/>
    </location>
</feature>
<dbReference type="PANTHER" id="PTHR43620:SF7">
    <property type="entry name" value="GLYCEROPHOSPHODIESTER PHOSPHODIESTERASE GDPD5-RELATED"/>
    <property type="match status" value="1"/>
</dbReference>
<dbReference type="PANTHER" id="PTHR43620">
    <property type="entry name" value="GLYCEROPHOSPHORYL DIESTER PHOSPHODIESTERASE"/>
    <property type="match status" value="1"/>
</dbReference>
<evidence type="ECO:0000256" key="4">
    <source>
        <dbReference type="ARBA" id="ARBA00022798"/>
    </source>
</evidence>
<dbReference type="GO" id="GO:0006071">
    <property type="term" value="P:glycerol metabolic process"/>
    <property type="evidence" value="ECO:0007669"/>
    <property type="project" value="UniProtKB-KW"/>
</dbReference>
<evidence type="ECO:0000313" key="9">
    <source>
        <dbReference type="EMBL" id="KKF94592.1"/>
    </source>
</evidence>
<dbReference type="InterPro" id="IPR030395">
    <property type="entry name" value="GP_PDE_dom"/>
</dbReference>
<name>A0A0F8CV83_CERFI</name>
<proteinExistence type="inferred from homology"/>
<organism evidence="9 10">
    <name type="scientific">Ceratocystis fimbriata f. sp. platani</name>
    <dbReference type="NCBI Taxonomy" id="88771"/>
    <lineage>
        <taxon>Eukaryota</taxon>
        <taxon>Fungi</taxon>
        <taxon>Dikarya</taxon>
        <taxon>Ascomycota</taxon>
        <taxon>Pezizomycotina</taxon>
        <taxon>Sordariomycetes</taxon>
        <taxon>Hypocreomycetidae</taxon>
        <taxon>Microascales</taxon>
        <taxon>Ceratocystidaceae</taxon>
        <taxon>Ceratocystis</taxon>
    </lineage>
</organism>
<dbReference type="EC" id="3.1.4.46" evidence="2"/>
<dbReference type="EMBL" id="LBBL01000148">
    <property type="protein sequence ID" value="KKF94592.1"/>
    <property type="molecule type" value="Genomic_DNA"/>
</dbReference>
<accession>A0A0F8CV83</accession>
<comment type="caution">
    <text evidence="9">The sequence shown here is derived from an EMBL/GenBank/DDBJ whole genome shotgun (WGS) entry which is preliminary data.</text>
</comment>
<keyword evidence="10" id="KW-1185">Reference proteome</keyword>
<protein>
    <recommendedName>
        <fullName evidence="2">glycerophosphodiester phosphodiesterase</fullName>
        <ecNumber evidence="2">3.1.4.46</ecNumber>
    </recommendedName>
</protein>
<gene>
    <name evidence="9" type="ORF">CFO_g3043</name>
</gene>
<evidence type="ECO:0000256" key="3">
    <source>
        <dbReference type="ARBA" id="ARBA00022729"/>
    </source>
</evidence>
<keyword evidence="5" id="KW-0378">Hydrolase</keyword>
<feature type="domain" description="GP-PDE" evidence="8">
    <location>
        <begin position="81"/>
        <end position="400"/>
    </location>
</feature>
<keyword evidence="3 7" id="KW-0732">Signal</keyword>
<keyword evidence="4" id="KW-0319">Glycerol metabolism</keyword>
<reference evidence="9 10" key="1">
    <citation type="submission" date="2015-04" db="EMBL/GenBank/DDBJ databases">
        <title>Genome sequence of Ceratocystis platani, a major pathogen of plane trees.</title>
        <authorList>
            <person name="Belbahri L."/>
        </authorList>
    </citation>
    <scope>NUCLEOTIDE SEQUENCE [LARGE SCALE GENOMIC DNA]</scope>
    <source>
        <strain evidence="9 10">CFO</strain>
    </source>
</reference>
<sequence>MKSTTAAILIAAVGSSSASALPAVERREFIDLDVNPIASVQVGVRPYWLVDEMDTSETKKALQSCIKDTSSFEASEWSIGHRGGGTLQIPEHSLESNLAGARMGAGILECDVAFTKDLELVCRHSHCDLHSTTNIVTIPELNEKCQVPFVPSDGTKPAQAKCCTQDITLKEFEKLCATMEGVNEHATTAEEYIKGTPDWRTDLYTCGTMLSLKEHIKLVEDLELKHIPELKTPELPMPEGFTQEDFAAKMLKEYLDAKVEPSDVFPQSFLYSDIMYWKSKFPAFASNLVFLDDTDGISEEKAIERLEKYAADKIPIVAPALNMLIANVDKAIVPSEYAKAAKKLGMDIIAWTIERSGRLGEDKNEYYYQPVHEIARNDGKVFEVLRVLLKDIQVKGVFSDWAATTTFFENCMW</sequence>
<dbReference type="SUPFAM" id="SSF51695">
    <property type="entry name" value="PLC-like phosphodiesterases"/>
    <property type="match status" value="1"/>
</dbReference>
<evidence type="ECO:0000256" key="7">
    <source>
        <dbReference type="SAM" id="SignalP"/>
    </source>
</evidence>
<evidence type="ECO:0000259" key="8">
    <source>
        <dbReference type="Pfam" id="PF03009"/>
    </source>
</evidence>
<evidence type="ECO:0000256" key="1">
    <source>
        <dbReference type="ARBA" id="ARBA00007277"/>
    </source>
</evidence>
<dbReference type="OrthoDB" id="1058301at2759"/>
<evidence type="ECO:0000256" key="5">
    <source>
        <dbReference type="ARBA" id="ARBA00022801"/>
    </source>
</evidence>